<proteinExistence type="inferred from homology"/>
<sequence length="157" mass="16574">MTYAKHAGVTLVELMIVIAIAAVLFSVAVPAMNNMSVNGMADRLARELELDIRYARSQASTLGRPVTFEPVNGWQDGWVIKDNAVELRVRKHSLAANVITSADITAGTPLVFNAAGRSAADASVTISVPGCTGNRVRTLSVNRIGQVQLSGVAACPQ</sequence>
<dbReference type="Proteomes" id="UP000596074">
    <property type="component" value="Chromosome"/>
</dbReference>
<evidence type="ECO:0000256" key="1">
    <source>
        <dbReference type="ARBA" id="ARBA00004377"/>
    </source>
</evidence>
<gene>
    <name evidence="11" type="ORF">GJQ55_02450</name>
</gene>
<dbReference type="InterPro" id="IPR045584">
    <property type="entry name" value="Pilin-like"/>
</dbReference>
<comment type="subcellular location">
    <subcellularLocation>
        <location evidence="1">Cell inner membrane</location>
        <topology evidence="1">Single-pass membrane protein</topology>
    </subcellularLocation>
</comment>
<evidence type="ECO:0000256" key="8">
    <source>
        <dbReference type="ARBA" id="ARBA00023136"/>
    </source>
</evidence>
<evidence type="ECO:0000313" key="11">
    <source>
        <dbReference type="EMBL" id="QQD23410.1"/>
    </source>
</evidence>
<organism evidence="11 12">
    <name type="scientific">Venatoribacter cucullus</name>
    <dbReference type="NCBI Taxonomy" id="2661630"/>
    <lineage>
        <taxon>Bacteria</taxon>
        <taxon>Pseudomonadati</taxon>
        <taxon>Pseudomonadota</taxon>
        <taxon>Gammaproteobacteria</taxon>
        <taxon>Oceanospirillales</taxon>
        <taxon>Oceanospirillaceae</taxon>
        <taxon>Venatoribacter</taxon>
    </lineage>
</organism>
<evidence type="ECO:0000256" key="7">
    <source>
        <dbReference type="ARBA" id="ARBA00022989"/>
    </source>
</evidence>
<dbReference type="RefSeq" id="WP_228345934.1">
    <property type="nucleotide sequence ID" value="NZ_CP045550.1"/>
</dbReference>
<accession>A0A9E8FKP5</accession>
<dbReference type="NCBIfam" id="TIGR02532">
    <property type="entry name" value="IV_pilin_GFxxxE"/>
    <property type="match status" value="1"/>
</dbReference>
<evidence type="ECO:0000256" key="10">
    <source>
        <dbReference type="ARBA" id="ARBA00030775"/>
    </source>
</evidence>
<keyword evidence="4" id="KW-0488">Methylation</keyword>
<protein>
    <recommendedName>
        <fullName evidence="2">Type II secretion system protein H</fullName>
    </recommendedName>
    <alternativeName>
        <fullName evidence="10">General secretion pathway protein H</fullName>
    </alternativeName>
</protein>
<dbReference type="EMBL" id="CP046056">
    <property type="protein sequence ID" value="QQD23410.1"/>
    <property type="molecule type" value="Genomic_DNA"/>
</dbReference>
<keyword evidence="6" id="KW-0812">Transmembrane</keyword>
<keyword evidence="3" id="KW-1003">Cell membrane</keyword>
<dbReference type="Gene3D" id="3.55.40.10">
    <property type="entry name" value="minor pseudopilin epsh domain"/>
    <property type="match status" value="1"/>
</dbReference>
<evidence type="ECO:0000313" key="12">
    <source>
        <dbReference type="Proteomes" id="UP000596074"/>
    </source>
</evidence>
<evidence type="ECO:0000256" key="6">
    <source>
        <dbReference type="ARBA" id="ARBA00022692"/>
    </source>
</evidence>
<dbReference type="AlphaFoldDB" id="A0A9E8FKP5"/>
<evidence type="ECO:0000256" key="3">
    <source>
        <dbReference type="ARBA" id="ARBA00022475"/>
    </source>
</evidence>
<dbReference type="GO" id="GO:0015628">
    <property type="term" value="P:protein secretion by the type II secretion system"/>
    <property type="evidence" value="ECO:0007669"/>
    <property type="project" value="InterPro"/>
</dbReference>
<dbReference type="KEGG" id="vcw:GJQ55_02450"/>
<dbReference type="Pfam" id="PF07963">
    <property type="entry name" value="N_methyl"/>
    <property type="match status" value="1"/>
</dbReference>
<dbReference type="InterPro" id="IPR022346">
    <property type="entry name" value="T2SS_GspH"/>
</dbReference>
<dbReference type="InterPro" id="IPR012902">
    <property type="entry name" value="N_methyl_site"/>
</dbReference>
<keyword evidence="5" id="KW-0997">Cell inner membrane</keyword>
<comment type="similarity">
    <text evidence="9">Belongs to the GSP H family.</text>
</comment>
<evidence type="ECO:0000256" key="4">
    <source>
        <dbReference type="ARBA" id="ARBA00022481"/>
    </source>
</evidence>
<reference evidence="11 12" key="1">
    <citation type="submission" date="2019-11" db="EMBL/GenBank/DDBJ databases">
        <title>Venatorbacter sp. nov. a predator of Campylobacter and other Gram-negative bacteria.</title>
        <authorList>
            <person name="Saeedi A."/>
            <person name="Cummings N.J."/>
            <person name="Connerton I.F."/>
            <person name="Connerton P.L."/>
        </authorList>
    </citation>
    <scope>NUCLEOTIDE SEQUENCE [LARGE SCALE GENOMIC DNA]</scope>
    <source>
        <strain evidence="11">XL5</strain>
    </source>
</reference>
<dbReference type="SUPFAM" id="SSF54523">
    <property type="entry name" value="Pili subunits"/>
    <property type="match status" value="1"/>
</dbReference>
<keyword evidence="12" id="KW-1185">Reference proteome</keyword>
<dbReference type="PROSITE" id="PS00409">
    <property type="entry name" value="PROKAR_NTER_METHYL"/>
    <property type="match status" value="1"/>
</dbReference>
<name>A0A9E8FKP5_9GAMM</name>
<keyword evidence="7" id="KW-1133">Transmembrane helix</keyword>
<dbReference type="Pfam" id="PF12019">
    <property type="entry name" value="GspH"/>
    <property type="match status" value="1"/>
</dbReference>
<evidence type="ECO:0000256" key="5">
    <source>
        <dbReference type="ARBA" id="ARBA00022519"/>
    </source>
</evidence>
<evidence type="ECO:0000256" key="9">
    <source>
        <dbReference type="ARBA" id="ARBA00025772"/>
    </source>
</evidence>
<keyword evidence="8" id="KW-0472">Membrane</keyword>
<dbReference type="GO" id="GO:0015627">
    <property type="term" value="C:type II protein secretion system complex"/>
    <property type="evidence" value="ECO:0007669"/>
    <property type="project" value="InterPro"/>
</dbReference>
<dbReference type="GO" id="GO:0005886">
    <property type="term" value="C:plasma membrane"/>
    <property type="evidence" value="ECO:0007669"/>
    <property type="project" value="UniProtKB-SubCell"/>
</dbReference>
<evidence type="ECO:0000256" key="2">
    <source>
        <dbReference type="ARBA" id="ARBA00021549"/>
    </source>
</evidence>